<reference evidence="1" key="1">
    <citation type="submission" date="2022-10" db="EMBL/GenBank/DDBJ databases">
        <title>Sifting through the core-genome to identify putative cross-protective antigens against Riemerella anatipestifer.</title>
        <authorList>
            <person name="Zheng X."/>
            <person name="Zhang W."/>
        </authorList>
    </citation>
    <scope>NUCLEOTIDE SEQUENCE</scope>
    <source>
        <strain evidence="1">ZWRA178</strain>
    </source>
</reference>
<comment type="caution">
    <text evidence="1">The sequence shown here is derived from an EMBL/GenBank/DDBJ whole genome shotgun (WGS) entry which is preliminary data.</text>
</comment>
<evidence type="ECO:0000313" key="2">
    <source>
        <dbReference type="Proteomes" id="UP001207440"/>
    </source>
</evidence>
<name>A0AAP3EWZ6_RIEAN</name>
<evidence type="ECO:0000313" key="1">
    <source>
        <dbReference type="EMBL" id="MCW0524276.1"/>
    </source>
</evidence>
<dbReference type="AlphaFoldDB" id="A0AAP3EWZ6"/>
<sequence length="195" mass="21266">MSSICSELTEGLNVSCQRSIPKRYVQKLVLINFNDIDRVNSTVGNLGGASCDYTVQMVLKEGKRGVLFQLPENGSSIKGFFAKSTTDNGFVEYLHQLQLLIIGASKEVKCKLDKLDHGRFVGVTLLSDGTYEVYGWENGISTGDYTYDIVEGGGGSIIPLQSDEKAKETMLPLVYKPANDGNADADFDSLFENAS</sequence>
<protein>
    <submittedName>
        <fullName evidence="1">Uncharacterized protein</fullName>
    </submittedName>
</protein>
<accession>A0AAP3EWZ6</accession>
<gene>
    <name evidence="1" type="ORF">OKE68_08120</name>
</gene>
<proteinExistence type="predicted"/>
<dbReference type="EMBL" id="JAOZYT010000050">
    <property type="protein sequence ID" value="MCW0524276.1"/>
    <property type="molecule type" value="Genomic_DNA"/>
</dbReference>
<dbReference type="Proteomes" id="UP001207440">
    <property type="component" value="Unassembled WGS sequence"/>
</dbReference>
<organism evidence="1 2">
    <name type="scientific">Riemerella anatipestifer</name>
    <name type="common">Moraxella anatipestifer</name>
    <dbReference type="NCBI Taxonomy" id="34085"/>
    <lineage>
        <taxon>Bacteria</taxon>
        <taxon>Pseudomonadati</taxon>
        <taxon>Bacteroidota</taxon>
        <taxon>Flavobacteriia</taxon>
        <taxon>Flavobacteriales</taxon>
        <taxon>Weeksellaceae</taxon>
        <taxon>Riemerella</taxon>
    </lineage>
</organism>
<dbReference type="RefSeq" id="WP_214193783.1">
    <property type="nucleotide sequence ID" value="NZ_CP081925.1"/>
</dbReference>